<dbReference type="AlphaFoldDB" id="A0A5J4W9N0"/>
<comment type="caution">
    <text evidence="1">The sequence shown here is derived from an EMBL/GenBank/DDBJ whole genome shotgun (WGS) entry which is preliminary data.</text>
</comment>
<proteinExistence type="predicted"/>
<reference evidence="1 2" key="1">
    <citation type="submission" date="2019-03" db="EMBL/GenBank/DDBJ databases">
        <title>Single cell metagenomics reveals metabolic interactions within the superorganism composed of flagellate Streblomastix strix and complex community of Bacteroidetes bacteria on its surface.</title>
        <authorList>
            <person name="Treitli S.C."/>
            <person name="Kolisko M."/>
            <person name="Husnik F."/>
            <person name="Keeling P."/>
            <person name="Hampl V."/>
        </authorList>
    </citation>
    <scope>NUCLEOTIDE SEQUENCE [LARGE SCALE GENOMIC DNA]</scope>
    <source>
        <strain evidence="1">ST1C</strain>
    </source>
</reference>
<feature type="non-terminal residue" evidence="1">
    <location>
        <position position="1"/>
    </location>
</feature>
<dbReference type="EMBL" id="SNRW01002903">
    <property type="protein sequence ID" value="KAA6391365.1"/>
    <property type="molecule type" value="Genomic_DNA"/>
</dbReference>
<dbReference type="Proteomes" id="UP000324800">
    <property type="component" value="Unassembled WGS sequence"/>
</dbReference>
<sequence>DSIISKQSKNDASVLLAGGGEMLVSYLVTQQQLQEIRDITTDKSKAYVFDTQYDLNDLMAIQDNVAKLVIGNNLYIIDKEVTDYWWDGTDLKVLETELPDMSNFITTLGAITGGGNAITDISIDLHAFALARNTIFVTAGFDQSISRFNTFTSNIISSGIQYSGYDNSSVFLAGGGVKAIPDINASVGLSNCYNKAQIYSQTEINNLLTNMSDVGVSSSKDEDDALLLLNADKTQLIDSCTKYETNNLLLNKTDTEVSYTKDVDNKLLLAMQIRHN</sequence>
<evidence type="ECO:0000313" key="1">
    <source>
        <dbReference type="EMBL" id="KAA6391365.1"/>
    </source>
</evidence>
<name>A0A5J4W9N0_9EUKA</name>
<accession>A0A5J4W9N0</accession>
<gene>
    <name evidence="1" type="ORF">EZS28_013105</name>
</gene>
<protein>
    <submittedName>
        <fullName evidence="1">Uncharacterized protein</fullName>
    </submittedName>
</protein>
<evidence type="ECO:0000313" key="2">
    <source>
        <dbReference type="Proteomes" id="UP000324800"/>
    </source>
</evidence>
<organism evidence="1 2">
    <name type="scientific">Streblomastix strix</name>
    <dbReference type="NCBI Taxonomy" id="222440"/>
    <lineage>
        <taxon>Eukaryota</taxon>
        <taxon>Metamonada</taxon>
        <taxon>Preaxostyla</taxon>
        <taxon>Oxymonadida</taxon>
        <taxon>Streblomastigidae</taxon>
        <taxon>Streblomastix</taxon>
    </lineage>
</organism>